<dbReference type="Gene3D" id="1.10.287.460">
    <property type="entry name" value="Peptidyl-prolyl cis-trans isomerase, FKBP-type, N-terminal domain"/>
    <property type="match status" value="1"/>
</dbReference>
<evidence type="ECO:0000256" key="7">
    <source>
        <dbReference type="RuleBase" id="RU003915"/>
    </source>
</evidence>
<evidence type="ECO:0000256" key="3">
    <source>
        <dbReference type="ARBA" id="ARBA00022729"/>
    </source>
</evidence>
<dbReference type="Pfam" id="PF00254">
    <property type="entry name" value="FKBP_C"/>
    <property type="match status" value="1"/>
</dbReference>
<dbReference type="Proteomes" id="UP001165302">
    <property type="component" value="Unassembled WGS sequence"/>
</dbReference>
<evidence type="ECO:0000313" key="11">
    <source>
        <dbReference type="Proteomes" id="UP001165302"/>
    </source>
</evidence>
<evidence type="ECO:0000256" key="8">
    <source>
        <dbReference type="SAM" id="SignalP"/>
    </source>
</evidence>
<name>A0ABS7Z0E4_9SPHI</name>
<dbReference type="InterPro" id="IPR008104">
    <property type="entry name" value="INFPOTNTIATR"/>
</dbReference>
<accession>A0ABS7Z0E4</accession>
<dbReference type="PROSITE" id="PS50059">
    <property type="entry name" value="FKBP_PPIASE"/>
    <property type="match status" value="1"/>
</dbReference>
<comment type="similarity">
    <text evidence="2 7">Belongs to the FKBP-type PPIase family.</text>
</comment>
<dbReference type="EC" id="5.2.1.8" evidence="7"/>
<evidence type="ECO:0000256" key="1">
    <source>
        <dbReference type="ARBA" id="ARBA00000971"/>
    </source>
</evidence>
<proteinExistence type="inferred from homology"/>
<dbReference type="PANTHER" id="PTHR43811">
    <property type="entry name" value="FKBP-TYPE PEPTIDYL-PROLYL CIS-TRANS ISOMERASE FKPA"/>
    <property type="match status" value="1"/>
</dbReference>
<protein>
    <recommendedName>
        <fullName evidence="7">Peptidyl-prolyl cis-trans isomerase</fullName>
        <ecNumber evidence="7">5.2.1.8</ecNumber>
    </recommendedName>
</protein>
<dbReference type="InterPro" id="IPR046357">
    <property type="entry name" value="PPIase_dom_sf"/>
</dbReference>
<dbReference type="InterPro" id="IPR000774">
    <property type="entry name" value="PPIase_FKBP_N"/>
</dbReference>
<dbReference type="RefSeq" id="WP_225550966.1">
    <property type="nucleotide sequence ID" value="NZ_JADEYP010000001.1"/>
</dbReference>
<comment type="caution">
    <text evidence="10">The sequence shown here is derived from an EMBL/GenBank/DDBJ whole genome shotgun (WGS) entry which is preliminary data.</text>
</comment>
<gene>
    <name evidence="10" type="ORF">IPZ78_00540</name>
</gene>
<evidence type="ECO:0000256" key="5">
    <source>
        <dbReference type="ARBA" id="ARBA00023235"/>
    </source>
</evidence>
<dbReference type="SUPFAM" id="SSF54534">
    <property type="entry name" value="FKBP-like"/>
    <property type="match status" value="1"/>
</dbReference>
<evidence type="ECO:0000313" key="10">
    <source>
        <dbReference type="EMBL" id="MCA5003630.1"/>
    </source>
</evidence>
<comment type="catalytic activity">
    <reaction evidence="1 6 7">
        <text>[protein]-peptidylproline (omega=180) = [protein]-peptidylproline (omega=0)</text>
        <dbReference type="Rhea" id="RHEA:16237"/>
        <dbReference type="Rhea" id="RHEA-COMP:10747"/>
        <dbReference type="Rhea" id="RHEA-COMP:10748"/>
        <dbReference type="ChEBI" id="CHEBI:83833"/>
        <dbReference type="ChEBI" id="CHEBI:83834"/>
        <dbReference type="EC" id="5.2.1.8"/>
    </reaction>
</comment>
<feature type="domain" description="PPIase FKBP-type" evidence="9">
    <location>
        <begin position="157"/>
        <end position="242"/>
    </location>
</feature>
<keyword evidence="3 8" id="KW-0732">Signal</keyword>
<evidence type="ECO:0000256" key="4">
    <source>
        <dbReference type="ARBA" id="ARBA00023110"/>
    </source>
</evidence>
<feature type="signal peptide" evidence="8">
    <location>
        <begin position="1"/>
        <end position="23"/>
    </location>
</feature>
<keyword evidence="5 6" id="KW-0413">Isomerase</keyword>
<keyword evidence="11" id="KW-1185">Reference proteome</keyword>
<dbReference type="InterPro" id="IPR036944">
    <property type="entry name" value="PPIase_FKBP_N_sf"/>
</dbReference>
<dbReference type="EMBL" id="JADEYP010000001">
    <property type="protein sequence ID" value="MCA5003630.1"/>
    <property type="molecule type" value="Genomic_DNA"/>
</dbReference>
<dbReference type="InterPro" id="IPR001179">
    <property type="entry name" value="PPIase_FKBP_dom"/>
</dbReference>
<evidence type="ECO:0000256" key="2">
    <source>
        <dbReference type="ARBA" id="ARBA00006577"/>
    </source>
</evidence>
<dbReference type="Gene3D" id="3.10.50.40">
    <property type="match status" value="1"/>
</dbReference>
<evidence type="ECO:0000259" key="9">
    <source>
        <dbReference type="PROSITE" id="PS50059"/>
    </source>
</evidence>
<reference evidence="10" key="1">
    <citation type="submission" date="2020-10" db="EMBL/GenBank/DDBJ databases">
        <authorList>
            <person name="Lu T."/>
            <person name="Wang Q."/>
            <person name="Han X."/>
        </authorList>
    </citation>
    <scope>NUCLEOTIDE SEQUENCE</scope>
    <source>
        <strain evidence="10">WQ 366</strain>
    </source>
</reference>
<evidence type="ECO:0000256" key="6">
    <source>
        <dbReference type="PROSITE-ProRule" id="PRU00277"/>
    </source>
</evidence>
<feature type="chain" id="PRO_5046820792" description="Peptidyl-prolyl cis-trans isomerase" evidence="8">
    <location>
        <begin position="24"/>
        <end position="242"/>
    </location>
</feature>
<dbReference type="PRINTS" id="PR01730">
    <property type="entry name" value="INFPOTNTIATR"/>
</dbReference>
<dbReference type="PANTHER" id="PTHR43811:SF19">
    <property type="entry name" value="39 KDA FK506-BINDING NUCLEAR PROTEIN"/>
    <property type="match status" value="1"/>
</dbReference>
<dbReference type="Pfam" id="PF01346">
    <property type="entry name" value="FKBP_N"/>
    <property type="match status" value="1"/>
</dbReference>
<sequence length="242" mass="27024">MKLKFFYCLLVIGAGLNHSYAQTKKTTKTTKTSKTPVKKTVVKEFVLNTANDSLSYALGVDVVSNFKNAGFEITPEVFYKGLNAAIKGEKLLLTEDQNMDVIQKQLMANYEKKNAELREPGEAFLAKNKQRPEVKTTTEGIQYEILQEGNGAQPTPDSEVEVHYKGTLIDGTQFDSSYDRNESLTLDLNRVIEGWKIGIPLMKVGAKYRFFIPYNLAYGERASGAIPAYSALIFDVELLGIK</sequence>
<dbReference type="GO" id="GO:0016853">
    <property type="term" value="F:isomerase activity"/>
    <property type="evidence" value="ECO:0007669"/>
    <property type="project" value="UniProtKB-KW"/>
</dbReference>
<organism evidence="10 11">
    <name type="scientific">Sphingobacterium bovistauri</name>
    <dbReference type="NCBI Taxonomy" id="2781959"/>
    <lineage>
        <taxon>Bacteria</taxon>
        <taxon>Pseudomonadati</taxon>
        <taxon>Bacteroidota</taxon>
        <taxon>Sphingobacteriia</taxon>
        <taxon>Sphingobacteriales</taxon>
        <taxon>Sphingobacteriaceae</taxon>
        <taxon>Sphingobacterium</taxon>
    </lineage>
</organism>
<keyword evidence="4 6" id="KW-0697">Rotamase</keyword>